<dbReference type="AlphaFoldDB" id="A0A9D4WHZ7"/>
<evidence type="ECO:0000259" key="7">
    <source>
        <dbReference type="PROSITE" id="PS50011"/>
    </source>
</evidence>
<evidence type="ECO:0000313" key="9">
    <source>
        <dbReference type="Proteomes" id="UP001058974"/>
    </source>
</evidence>
<accession>A0A9D4WHZ7</accession>
<dbReference type="Gene3D" id="1.10.510.10">
    <property type="entry name" value="Transferase(Phosphotransferase) domain 1"/>
    <property type="match status" value="1"/>
</dbReference>
<comment type="similarity">
    <text evidence="1">Belongs to the protein kinase superfamily. CAMK Ser/Thr protein kinase family. CaMK subfamily.</text>
</comment>
<dbReference type="Gramene" id="Psat6g218440.1">
    <property type="protein sequence ID" value="Psat6g218440.1.cds"/>
    <property type="gene ID" value="Psat6g218440"/>
</dbReference>
<evidence type="ECO:0000256" key="1">
    <source>
        <dbReference type="ARBA" id="ARBA00005354"/>
    </source>
</evidence>
<keyword evidence="5" id="KW-0418">Kinase</keyword>
<dbReference type="SUPFAM" id="SSF56112">
    <property type="entry name" value="Protein kinase-like (PK-like)"/>
    <property type="match status" value="1"/>
</dbReference>
<keyword evidence="9" id="KW-1185">Reference proteome</keyword>
<protein>
    <recommendedName>
        <fullName evidence="7">Protein kinase domain-containing protein</fullName>
    </recommendedName>
</protein>
<evidence type="ECO:0000313" key="8">
    <source>
        <dbReference type="EMBL" id="KAI5401170.1"/>
    </source>
</evidence>
<evidence type="ECO:0000256" key="2">
    <source>
        <dbReference type="ARBA" id="ARBA00022527"/>
    </source>
</evidence>
<dbReference type="EMBL" id="JAMSHJ010000006">
    <property type="protein sequence ID" value="KAI5401170.1"/>
    <property type="molecule type" value="Genomic_DNA"/>
</dbReference>
<reference evidence="8 9" key="1">
    <citation type="journal article" date="2022" name="Nat. Genet.">
        <title>Improved pea reference genome and pan-genome highlight genomic features and evolutionary characteristics.</title>
        <authorList>
            <person name="Yang T."/>
            <person name="Liu R."/>
            <person name="Luo Y."/>
            <person name="Hu S."/>
            <person name="Wang D."/>
            <person name="Wang C."/>
            <person name="Pandey M.K."/>
            <person name="Ge S."/>
            <person name="Xu Q."/>
            <person name="Li N."/>
            <person name="Li G."/>
            <person name="Huang Y."/>
            <person name="Saxena R.K."/>
            <person name="Ji Y."/>
            <person name="Li M."/>
            <person name="Yan X."/>
            <person name="He Y."/>
            <person name="Liu Y."/>
            <person name="Wang X."/>
            <person name="Xiang C."/>
            <person name="Varshney R.K."/>
            <person name="Ding H."/>
            <person name="Gao S."/>
            <person name="Zong X."/>
        </authorList>
    </citation>
    <scope>NUCLEOTIDE SEQUENCE [LARGE SCALE GENOMIC DNA]</scope>
    <source>
        <strain evidence="8 9">cv. Zhongwan 6</strain>
    </source>
</reference>
<evidence type="ECO:0000256" key="3">
    <source>
        <dbReference type="ARBA" id="ARBA00022679"/>
    </source>
</evidence>
<dbReference type="PROSITE" id="PS50011">
    <property type="entry name" value="PROTEIN_KINASE_DOM"/>
    <property type="match status" value="1"/>
</dbReference>
<dbReference type="PANTHER" id="PTHR24349">
    <property type="entry name" value="SERINE/THREONINE-PROTEIN KINASE"/>
    <property type="match status" value="1"/>
</dbReference>
<proteinExistence type="inferred from homology"/>
<keyword evidence="2" id="KW-0723">Serine/threonine-protein kinase</keyword>
<dbReference type="GO" id="GO:0004674">
    <property type="term" value="F:protein serine/threonine kinase activity"/>
    <property type="evidence" value="ECO:0007669"/>
    <property type="project" value="UniProtKB-KW"/>
</dbReference>
<feature type="domain" description="Protein kinase" evidence="7">
    <location>
        <begin position="1"/>
        <end position="104"/>
    </location>
</feature>
<dbReference type="Gramene" id="Psat06G0586000-T1">
    <property type="protein sequence ID" value="KAI5401170.1"/>
    <property type="gene ID" value="KIW84_065860"/>
</dbReference>
<organism evidence="8 9">
    <name type="scientific">Pisum sativum</name>
    <name type="common">Garden pea</name>
    <name type="synonym">Lathyrus oleraceus</name>
    <dbReference type="NCBI Taxonomy" id="3888"/>
    <lineage>
        <taxon>Eukaryota</taxon>
        <taxon>Viridiplantae</taxon>
        <taxon>Streptophyta</taxon>
        <taxon>Embryophyta</taxon>
        <taxon>Tracheophyta</taxon>
        <taxon>Spermatophyta</taxon>
        <taxon>Magnoliopsida</taxon>
        <taxon>eudicotyledons</taxon>
        <taxon>Gunneridae</taxon>
        <taxon>Pentapetalae</taxon>
        <taxon>rosids</taxon>
        <taxon>fabids</taxon>
        <taxon>Fabales</taxon>
        <taxon>Fabaceae</taxon>
        <taxon>Papilionoideae</taxon>
        <taxon>50 kb inversion clade</taxon>
        <taxon>NPAAA clade</taxon>
        <taxon>Hologalegina</taxon>
        <taxon>IRL clade</taxon>
        <taxon>Fabeae</taxon>
        <taxon>Lathyrus</taxon>
    </lineage>
</organism>
<dbReference type="GO" id="GO:0005524">
    <property type="term" value="F:ATP binding"/>
    <property type="evidence" value="ECO:0007669"/>
    <property type="project" value="UniProtKB-KW"/>
</dbReference>
<evidence type="ECO:0000256" key="4">
    <source>
        <dbReference type="ARBA" id="ARBA00022741"/>
    </source>
</evidence>
<evidence type="ECO:0000256" key="6">
    <source>
        <dbReference type="ARBA" id="ARBA00022840"/>
    </source>
</evidence>
<evidence type="ECO:0000256" key="5">
    <source>
        <dbReference type="ARBA" id="ARBA00022777"/>
    </source>
</evidence>
<gene>
    <name evidence="8" type="ORF">KIW84_065860</name>
</gene>
<dbReference type="InterPro" id="IPR000719">
    <property type="entry name" value="Prot_kinase_dom"/>
</dbReference>
<dbReference type="InterPro" id="IPR050205">
    <property type="entry name" value="CDPK_Ser/Thr_kinases"/>
</dbReference>
<comment type="caution">
    <text evidence="8">The sequence shown here is derived from an EMBL/GenBank/DDBJ whole genome shotgun (WGS) entry which is preliminary data.</text>
</comment>
<dbReference type="Proteomes" id="UP001058974">
    <property type="component" value="Chromosome 6"/>
</dbReference>
<keyword evidence="6" id="KW-0067">ATP-binding</keyword>
<keyword evidence="4" id="KW-0547">Nucleotide-binding</keyword>
<sequence>MVGESDAVVMVRDNARNDDSYVENLRRHPCVAGKSSEVMCGAGLRRPWEDERLNDIVGSAYYVAPEVIHKVYSTEADFWMIGVKVDPSFGEPWPSLSDEAKEFC</sequence>
<name>A0A9D4WHZ7_PEA</name>
<keyword evidence="3" id="KW-0808">Transferase</keyword>
<dbReference type="InterPro" id="IPR011009">
    <property type="entry name" value="Kinase-like_dom_sf"/>
</dbReference>